<evidence type="ECO:0000313" key="2">
    <source>
        <dbReference type="EMBL" id="QHU18856.1"/>
    </source>
</evidence>
<dbReference type="EMBL" id="MN740939">
    <property type="protein sequence ID" value="QHU18856.1"/>
    <property type="molecule type" value="Genomic_DNA"/>
</dbReference>
<protein>
    <submittedName>
        <fullName evidence="2">Uncharacterized protein</fullName>
    </submittedName>
</protein>
<sequence>MSILFALLGTLWWISIWGIFDIATKRYTEQDKLRTYIVIIGLCIVIVCFFPKVLNYF</sequence>
<feature type="transmembrane region" description="Helical" evidence="1">
    <location>
        <begin position="34"/>
        <end position="54"/>
    </location>
</feature>
<keyword evidence="1" id="KW-1133">Transmembrane helix</keyword>
<proteinExistence type="predicted"/>
<accession>A0A6C0KNY2</accession>
<dbReference type="AlphaFoldDB" id="A0A6C0KNY2"/>
<evidence type="ECO:0000256" key="1">
    <source>
        <dbReference type="SAM" id="Phobius"/>
    </source>
</evidence>
<name>A0A6C0KNY2_9ZZZZ</name>
<keyword evidence="1" id="KW-0812">Transmembrane</keyword>
<reference evidence="2" key="1">
    <citation type="journal article" date="2020" name="Nature">
        <title>Giant virus diversity and host interactions through global metagenomics.</title>
        <authorList>
            <person name="Schulz F."/>
            <person name="Roux S."/>
            <person name="Paez-Espino D."/>
            <person name="Jungbluth S."/>
            <person name="Walsh D.A."/>
            <person name="Denef V.J."/>
            <person name="McMahon K.D."/>
            <person name="Konstantinidis K.T."/>
            <person name="Eloe-Fadrosh E.A."/>
            <person name="Kyrpides N.C."/>
            <person name="Woyke T."/>
        </authorList>
    </citation>
    <scope>NUCLEOTIDE SEQUENCE</scope>
    <source>
        <strain evidence="2">GVMAG-S-3300013006-158</strain>
    </source>
</reference>
<keyword evidence="1" id="KW-0472">Membrane</keyword>
<organism evidence="2">
    <name type="scientific">viral metagenome</name>
    <dbReference type="NCBI Taxonomy" id="1070528"/>
    <lineage>
        <taxon>unclassified sequences</taxon>
        <taxon>metagenomes</taxon>
        <taxon>organismal metagenomes</taxon>
    </lineage>
</organism>